<sequence>MSFYNTANFNDWQSVASITPLSSNDDLQNLGSLGNWDGALDLATGQLLQSDATTSASSPPRFQTNASDKAASLQQYRAEQAKHHINHFSGKISVSTTFHPNAQLGQPGQLPDIILQSVDGVLFHVHYDVLNQISDNGFGNFLQEPSPIAFNQSSQGLNIILHAIYDIPAAKFHHPINLLIDTVDSLTSYGVHPSRLVHRNSSLFQLLYLHAPQHPMELYMLAGAHRLEELAIMVSAHLLSFPLDRLSDEMVDRMGALFLKRLVFLHLDRIKALKAILSQPPPPHGCGDDPQRAWALAAASVANDAMAGMSPQMLVSSMKRSAGDMRCTHCQENTQRSLGIAAMKWANVKATI</sequence>
<dbReference type="STRING" id="1314674.A0A0D7BIQ5"/>
<proteinExistence type="predicted"/>
<evidence type="ECO:0000313" key="2">
    <source>
        <dbReference type="Proteomes" id="UP000054007"/>
    </source>
</evidence>
<evidence type="ECO:0000313" key="1">
    <source>
        <dbReference type="EMBL" id="KIY70115.1"/>
    </source>
</evidence>
<name>A0A0D7BIQ5_9AGAR</name>
<keyword evidence="2" id="KW-1185">Reference proteome</keyword>
<protein>
    <recommendedName>
        <fullName evidence="3">BTB domain-containing protein</fullName>
    </recommendedName>
</protein>
<gene>
    <name evidence="1" type="ORF">CYLTODRAFT_202455</name>
</gene>
<reference evidence="1 2" key="1">
    <citation type="journal article" date="2015" name="Fungal Genet. Biol.">
        <title>Evolution of novel wood decay mechanisms in Agaricales revealed by the genome sequences of Fistulina hepatica and Cylindrobasidium torrendii.</title>
        <authorList>
            <person name="Floudas D."/>
            <person name="Held B.W."/>
            <person name="Riley R."/>
            <person name="Nagy L.G."/>
            <person name="Koehler G."/>
            <person name="Ransdell A.S."/>
            <person name="Younus H."/>
            <person name="Chow J."/>
            <person name="Chiniquy J."/>
            <person name="Lipzen A."/>
            <person name="Tritt A."/>
            <person name="Sun H."/>
            <person name="Haridas S."/>
            <person name="LaButti K."/>
            <person name="Ohm R.A."/>
            <person name="Kues U."/>
            <person name="Blanchette R.A."/>
            <person name="Grigoriev I.V."/>
            <person name="Minto R.E."/>
            <person name="Hibbett D.S."/>
        </authorList>
    </citation>
    <scope>NUCLEOTIDE SEQUENCE [LARGE SCALE GENOMIC DNA]</scope>
    <source>
        <strain evidence="1 2">FP15055 ss-10</strain>
    </source>
</reference>
<dbReference type="AlphaFoldDB" id="A0A0D7BIQ5"/>
<dbReference type="Proteomes" id="UP000054007">
    <property type="component" value="Unassembled WGS sequence"/>
</dbReference>
<accession>A0A0D7BIQ5</accession>
<organism evidence="1 2">
    <name type="scientific">Cylindrobasidium torrendii FP15055 ss-10</name>
    <dbReference type="NCBI Taxonomy" id="1314674"/>
    <lineage>
        <taxon>Eukaryota</taxon>
        <taxon>Fungi</taxon>
        <taxon>Dikarya</taxon>
        <taxon>Basidiomycota</taxon>
        <taxon>Agaricomycotina</taxon>
        <taxon>Agaricomycetes</taxon>
        <taxon>Agaricomycetidae</taxon>
        <taxon>Agaricales</taxon>
        <taxon>Marasmiineae</taxon>
        <taxon>Physalacriaceae</taxon>
        <taxon>Cylindrobasidium</taxon>
    </lineage>
</organism>
<dbReference type="EMBL" id="KN880473">
    <property type="protein sequence ID" value="KIY70115.1"/>
    <property type="molecule type" value="Genomic_DNA"/>
</dbReference>
<dbReference type="OrthoDB" id="3265815at2759"/>
<evidence type="ECO:0008006" key="3">
    <source>
        <dbReference type="Google" id="ProtNLM"/>
    </source>
</evidence>